<evidence type="ECO:0000313" key="2">
    <source>
        <dbReference type="EMBL" id="SNX43005.1"/>
    </source>
</evidence>
<dbReference type="SUPFAM" id="SSF56935">
    <property type="entry name" value="Porins"/>
    <property type="match status" value="1"/>
</dbReference>
<dbReference type="Pfam" id="PF19577">
    <property type="entry name" value="DcaP"/>
    <property type="match status" value="1"/>
</dbReference>
<feature type="coiled-coil region" evidence="1">
    <location>
        <begin position="40"/>
        <end position="67"/>
    </location>
</feature>
<keyword evidence="3" id="KW-1185">Reference proteome</keyword>
<evidence type="ECO:0008006" key="4">
    <source>
        <dbReference type="Google" id="ProtNLM"/>
    </source>
</evidence>
<accession>A0A240E569</accession>
<dbReference type="EMBL" id="OANT01000001">
    <property type="protein sequence ID" value="SNX43005.1"/>
    <property type="molecule type" value="Genomic_DNA"/>
</dbReference>
<proteinExistence type="predicted"/>
<name>A0A240E569_9GAMM</name>
<dbReference type="Proteomes" id="UP000219042">
    <property type="component" value="Unassembled WGS sequence"/>
</dbReference>
<sequence>MQKITSLYDTGSTYMHICFKKKLYGLVGLFLPLSLPGIAVADSSSEIAQLRAEIQELREILNLKQTQIVSPSTINPATEPAPKASLLKSDMSFNLYGYIRADASYQMKGASTMYNAINTVPLQHGNEAQQQADQFRTTVNVTRLGMDFKVPIDDQNLSAKLELDFFGGATRDQFRIRHAYLNYGDWLVGQTWSNFIASEYLPETIDAATYVGGALQRTPMVKYTHHLSDHTSFAFSAEDPRYTATSDPVHKTSGPALVGRLNHAFNQGAKLSARTFMAQKKTYADDALAWGIGLGGTYPLTEHTQFKADYYHVKGDGRFILWTNSAYALDDQHNMHLNEFDVFSLGLIHQFTTKLRSTIGYGYMRAEDSNEFAQLQHNNSNQNKSLWQGWVNAMYSPITPISFGVEYVYGERETFNAIKGQDNRFNFTAIYQF</sequence>
<protein>
    <recommendedName>
        <fullName evidence="4">DcaP-like protein</fullName>
    </recommendedName>
</protein>
<organism evidence="2 3">
    <name type="scientific">Acinetobacter puyangensis</name>
    <dbReference type="NCBI Taxonomy" id="1096779"/>
    <lineage>
        <taxon>Bacteria</taxon>
        <taxon>Pseudomonadati</taxon>
        <taxon>Pseudomonadota</taxon>
        <taxon>Gammaproteobacteria</taxon>
        <taxon>Moraxellales</taxon>
        <taxon>Moraxellaceae</taxon>
        <taxon>Acinetobacter</taxon>
    </lineage>
</organism>
<keyword evidence="1" id="KW-0175">Coiled coil</keyword>
<evidence type="ECO:0000256" key="1">
    <source>
        <dbReference type="SAM" id="Coils"/>
    </source>
</evidence>
<evidence type="ECO:0000313" key="3">
    <source>
        <dbReference type="Proteomes" id="UP000219042"/>
    </source>
</evidence>
<reference evidence="3" key="1">
    <citation type="submission" date="2016-09" db="EMBL/GenBank/DDBJ databases">
        <authorList>
            <person name="Varghese N."/>
            <person name="Submissions S."/>
        </authorList>
    </citation>
    <scope>NUCLEOTIDE SEQUENCE [LARGE SCALE GENOMIC DNA]</scope>
    <source>
        <strain evidence="3">ANC 4466</strain>
    </source>
</reference>
<dbReference type="InterPro" id="IPR045748">
    <property type="entry name" value="DcaP"/>
</dbReference>
<gene>
    <name evidence="2" type="ORF">SAMN05421731_10139</name>
</gene>
<dbReference type="AlphaFoldDB" id="A0A240E569"/>